<organism evidence="3 4">
    <name type="scientific">Sulfobacillus acidophilus</name>
    <dbReference type="NCBI Taxonomy" id="53633"/>
    <lineage>
        <taxon>Bacteria</taxon>
        <taxon>Bacillati</taxon>
        <taxon>Bacillota</taxon>
        <taxon>Clostridia</taxon>
        <taxon>Eubacteriales</taxon>
        <taxon>Clostridiales Family XVII. Incertae Sedis</taxon>
        <taxon>Sulfobacillus</taxon>
    </lineage>
</organism>
<dbReference type="NCBIfam" id="NF047421">
    <property type="entry name" value="YfmH_fam"/>
    <property type="match status" value="1"/>
</dbReference>
<sequence>MTHRTSPWELIGEMPVRETLESGLEIVVLPKPGLKRTYATYATHYGSIDSHFRPDGSDAVVDVPDGIAHFLEHKMYEKPQGHDVFERFAELGAYTNAYTEYTSTTFLFSATSAVGECIDTLLRLVEEPYFTHDNVEKEKGIIEQEIRMYLDMPGERLRSNLMHALYQKNPVRLDIAGTVESIRTITPDDLYVCYRTFYHPSNMVIFLAGDVNPDAVIGQIADHERTRQLAPHAAIERIYPQEPAAVAQKRVEQRMPVATPLWMMGYKDDRVGLVGRDLLRRDLTISLMWSLLLGPSAPLFNDLYEEGLINERFSAHYSSATTYGLSQMGGETPDPERLEAVLLQRLGSEPLLPRSFERLKRKEIGEFVALFENLEELAFAFTAFHFRGIDLADVPAVLEDISLAEVEQLRQEHLRDSMRATSIVLPLATNR</sequence>
<evidence type="ECO:0000313" key="3">
    <source>
        <dbReference type="EMBL" id="PSR21316.1"/>
    </source>
</evidence>
<dbReference type="PANTHER" id="PTHR11851">
    <property type="entry name" value="METALLOPROTEASE"/>
    <property type="match status" value="1"/>
</dbReference>
<dbReference type="Gene3D" id="3.30.830.10">
    <property type="entry name" value="Metalloenzyme, LuxS/M16 peptidase-like"/>
    <property type="match status" value="2"/>
</dbReference>
<protein>
    <submittedName>
        <fullName evidence="3">Insulinase family protein</fullName>
    </submittedName>
</protein>
<dbReference type="AlphaFoldDB" id="A0A2T2WGF9"/>
<dbReference type="PANTHER" id="PTHR11851:SF134">
    <property type="entry name" value="ZINC-DEPENDENT PROTEASE"/>
    <property type="match status" value="1"/>
</dbReference>
<proteinExistence type="predicted"/>
<feature type="domain" description="Peptidase M16 C-terminal" evidence="2">
    <location>
        <begin position="184"/>
        <end position="343"/>
    </location>
</feature>
<name>A0A2T2WGF9_9FIRM</name>
<dbReference type="Proteomes" id="UP000241848">
    <property type="component" value="Unassembled WGS sequence"/>
</dbReference>
<evidence type="ECO:0000259" key="2">
    <source>
        <dbReference type="Pfam" id="PF05193"/>
    </source>
</evidence>
<dbReference type="EMBL" id="PXYV01000037">
    <property type="protein sequence ID" value="PSR21316.1"/>
    <property type="molecule type" value="Genomic_DNA"/>
</dbReference>
<dbReference type="InterPro" id="IPR007863">
    <property type="entry name" value="Peptidase_M16_C"/>
</dbReference>
<dbReference type="Pfam" id="PF00675">
    <property type="entry name" value="Peptidase_M16"/>
    <property type="match status" value="1"/>
</dbReference>
<comment type="caution">
    <text evidence="3">The sequence shown here is derived from an EMBL/GenBank/DDBJ whole genome shotgun (WGS) entry which is preliminary data.</text>
</comment>
<dbReference type="SUPFAM" id="SSF63411">
    <property type="entry name" value="LuxS/MPP-like metallohydrolase"/>
    <property type="match status" value="2"/>
</dbReference>
<accession>A0A2T2WGF9</accession>
<evidence type="ECO:0000259" key="1">
    <source>
        <dbReference type="Pfam" id="PF00675"/>
    </source>
</evidence>
<feature type="domain" description="Peptidase M16 N-terminal" evidence="1">
    <location>
        <begin position="65"/>
        <end position="178"/>
    </location>
</feature>
<dbReference type="InterPro" id="IPR011249">
    <property type="entry name" value="Metalloenz_LuxS/M16"/>
</dbReference>
<dbReference type="Pfam" id="PF05193">
    <property type="entry name" value="Peptidase_M16_C"/>
    <property type="match status" value="1"/>
</dbReference>
<dbReference type="InterPro" id="IPR050361">
    <property type="entry name" value="MPP/UQCRC_Complex"/>
</dbReference>
<gene>
    <name evidence="3" type="ORF">C7B45_11425</name>
</gene>
<evidence type="ECO:0000313" key="4">
    <source>
        <dbReference type="Proteomes" id="UP000241848"/>
    </source>
</evidence>
<dbReference type="GO" id="GO:0046872">
    <property type="term" value="F:metal ion binding"/>
    <property type="evidence" value="ECO:0007669"/>
    <property type="project" value="InterPro"/>
</dbReference>
<reference evidence="3 4" key="1">
    <citation type="journal article" date="2014" name="BMC Genomics">
        <title>Comparison of environmental and isolate Sulfobacillus genomes reveals diverse carbon, sulfur, nitrogen, and hydrogen metabolisms.</title>
        <authorList>
            <person name="Justice N.B."/>
            <person name="Norman A."/>
            <person name="Brown C.T."/>
            <person name="Singh A."/>
            <person name="Thomas B.C."/>
            <person name="Banfield J.F."/>
        </authorList>
    </citation>
    <scope>NUCLEOTIDE SEQUENCE [LARGE SCALE GENOMIC DNA]</scope>
    <source>
        <strain evidence="3">AMDSBA3</strain>
    </source>
</reference>
<dbReference type="InterPro" id="IPR011765">
    <property type="entry name" value="Pept_M16_N"/>
</dbReference>